<sequence>MVTSISKFLINFENLRFHLTPKKPLLLSSLDSLNTRIKQKKKRVLLPTHLHTDIHTHMGVSIIIYNPWHSL</sequence>
<evidence type="ECO:0000313" key="1">
    <source>
        <dbReference type="EMBL" id="MBX42087.1"/>
    </source>
</evidence>
<proteinExistence type="predicted"/>
<dbReference type="AlphaFoldDB" id="A0A2P2NI06"/>
<name>A0A2P2NI06_RHIMU</name>
<accession>A0A2P2NI06</accession>
<organism evidence="1">
    <name type="scientific">Rhizophora mucronata</name>
    <name type="common">Asiatic mangrove</name>
    <dbReference type="NCBI Taxonomy" id="61149"/>
    <lineage>
        <taxon>Eukaryota</taxon>
        <taxon>Viridiplantae</taxon>
        <taxon>Streptophyta</taxon>
        <taxon>Embryophyta</taxon>
        <taxon>Tracheophyta</taxon>
        <taxon>Spermatophyta</taxon>
        <taxon>Magnoliopsida</taxon>
        <taxon>eudicotyledons</taxon>
        <taxon>Gunneridae</taxon>
        <taxon>Pentapetalae</taxon>
        <taxon>rosids</taxon>
        <taxon>fabids</taxon>
        <taxon>Malpighiales</taxon>
        <taxon>Rhizophoraceae</taxon>
        <taxon>Rhizophora</taxon>
    </lineage>
</organism>
<reference evidence="1" key="1">
    <citation type="submission" date="2018-02" db="EMBL/GenBank/DDBJ databases">
        <title>Rhizophora mucronata_Transcriptome.</title>
        <authorList>
            <person name="Meera S.P."/>
            <person name="Sreeshan A."/>
            <person name="Augustine A."/>
        </authorList>
    </citation>
    <scope>NUCLEOTIDE SEQUENCE</scope>
    <source>
        <tissue evidence="1">Leaf</tissue>
    </source>
</reference>
<protein>
    <submittedName>
        <fullName evidence="1">Uncharacterized protein</fullName>
    </submittedName>
</protein>
<dbReference type="EMBL" id="GGEC01061603">
    <property type="protein sequence ID" value="MBX42087.1"/>
    <property type="molecule type" value="Transcribed_RNA"/>
</dbReference>